<name>A0A895XSM6_9ACTN</name>
<evidence type="ECO:0000313" key="4">
    <source>
        <dbReference type="Proteomes" id="UP000662939"/>
    </source>
</evidence>
<keyword evidence="2" id="KW-1133">Transmembrane helix</keyword>
<accession>A0A895XSM6</accession>
<reference evidence="3" key="1">
    <citation type="submission" date="2021-02" db="EMBL/GenBank/DDBJ databases">
        <title>Natronoglycomyces albus gen. nov., sp. nov, a haloalkaliphilic actinobacterium from a soda solonchak soil.</title>
        <authorList>
            <person name="Sorokin D.Y."/>
            <person name="Khijniak T.V."/>
            <person name="Zakharycheva A.P."/>
            <person name="Boueva O.V."/>
            <person name="Ariskina E.V."/>
            <person name="Hahnke R.L."/>
            <person name="Bunk B."/>
            <person name="Sproer C."/>
            <person name="Schumann P."/>
            <person name="Evtushenko L.I."/>
            <person name="Kublanov I.V."/>
        </authorList>
    </citation>
    <scope>NUCLEOTIDE SEQUENCE</scope>
    <source>
        <strain evidence="3">DSM 106290</strain>
    </source>
</reference>
<evidence type="ECO:0000256" key="1">
    <source>
        <dbReference type="SAM" id="MobiDB-lite"/>
    </source>
</evidence>
<dbReference type="AlphaFoldDB" id="A0A895XSM6"/>
<organism evidence="3 4">
    <name type="scientific">Natronoglycomyces albus</name>
    <dbReference type="NCBI Taxonomy" id="2811108"/>
    <lineage>
        <taxon>Bacteria</taxon>
        <taxon>Bacillati</taxon>
        <taxon>Actinomycetota</taxon>
        <taxon>Actinomycetes</taxon>
        <taxon>Glycomycetales</taxon>
        <taxon>Glycomycetaceae</taxon>
        <taxon>Natronoglycomyces</taxon>
    </lineage>
</organism>
<sequence>MSSSQREPDAAENDVQDADQGRDFESSGRDGDAAASSVPENSEGHPRVIAPSHMRPKQRRFRDMSMSLAVLLVPLALVFVAWNWLAQDRSVSMIDPSGTYVSAQGAGLDVRVPQLSDDWKPISQAFSSRQGENEDAVVARVGWYSPEGEGYQVVQTTASIEEYVSIEFPGGATLRETTDVAGERWTVYLGAGSVLAWVSELDGVTVAMLAQQGETNDIEQLAAGLAEGIDVATWTEQQFQRTE</sequence>
<gene>
    <name evidence="3" type="ORF">JQS30_12770</name>
</gene>
<feature type="compositionally biased region" description="Basic and acidic residues" evidence="1">
    <location>
        <begin position="19"/>
        <end position="32"/>
    </location>
</feature>
<dbReference type="EMBL" id="CP070496">
    <property type="protein sequence ID" value="QSB04638.1"/>
    <property type="molecule type" value="Genomic_DNA"/>
</dbReference>
<dbReference type="Proteomes" id="UP000662939">
    <property type="component" value="Chromosome"/>
</dbReference>
<feature type="transmembrane region" description="Helical" evidence="2">
    <location>
        <begin position="64"/>
        <end position="85"/>
    </location>
</feature>
<dbReference type="Pfam" id="PF14030">
    <property type="entry name" value="DUF4245"/>
    <property type="match status" value="1"/>
</dbReference>
<feature type="region of interest" description="Disordered" evidence="1">
    <location>
        <begin position="1"/>
        <end position="56"/>
    </location>
</feature>
<evidence type="ECO:0000313" key="3">
    <source>
        <dbReference type="EMBL" id="QSB04638.1"/>
    </source>
</evidence>
<keyword evidence="2" id="KW-0472">Membrane</keyword>
<keyword evidence="4" id="KW-1185">Reference proteome</keyword>
<dbReference type="RefSeq" id="WP_213170634.1">
    <property type="nucleotide sequence ID" value="NZ_CP070496.1"/>
</dbReference>
<dbReference type="KEGG" id="nav:JQS30_12770"/>
<evidence type="ECO:0000256" key="2">
    <source>
        <dbReference type="SAM" id="Phobius"/>
    </source>
</evidence>
<proteinExistence type="predicted"/>
<dbReference type="InterPro" id="IPR025339">
    <property type="entry name" value="DUF4245"/>
</dbReference>
<protein>
    <submittedName>
        <fullName evidence="3">DUF4245 family protein</fullName>
    </submittedName>
</protein>
<keyword evidence="2" id="KW-0812">Transmembrane</keyword>